<proteinExistence type="predicted"/>
<protein>
    <submittedName>
        <fullName evidence="2">Uncharacterized protein</fullName>
    </submittedName>
</protein>
<reference evidence="2 3" key="1">
    <citation type="journal article" date="2024" name="J Genomics">
        <title>Draft genome sequencing and assembly of Favolaschia claudopus CIRM-BRFM 2984 isolated from oak limbs.</title>
        <authorList>
            <person name="Navarro D."/>
            <person name="Drula E."/>
            <person name="Chaduli D."/>
            <person name="Cazenave R."/>
            <person name="Ahrendt S."/>
            <person name="Wang J."/>
            <person name="Lipzen A."/>
            <person name="Daum C."/>
            <person name="Barry K."/>
            <person name="Grigoriev I.V."/>
            <person name="Favel A."/>
            <person name="Rosso M.N."/>
            <person name="Martin F."/>
        </authorList>
    </citation>
    <scope>NUCLEOTIDE SEQUENCE [LARGE SCALE GENOMIC DNA]</scope>
    <source>
        <strain evidence="2 3">CIRM-BRFM 2984</strain>
    </source>
</reference>
<evidence type="ECO:0000313" key="2">
    <source>
        <dbReference type="EMBL" id="KAK7053939.1"/>
    </source>
</evidence>
<feature type="compositionally biased region" description="Pro residues" evidence="1">
    <location>
        <begin position="817"/>
        <end position="828"/>
    </location>
</feature>
<accession>A0AAW0DSB2</accession>
<feature type="region of interest" description="Disordered" evidence="1">
    <location>
        <begin position="803"/>
        <end position="828"/>
    </location>
</feature>
<dbReference type="AlphaFoldDB" id="A0AAW0DSB2"/>
<gene>
    <name evidence="2" type="ORF">R3P38DRAFT_3171385</name>
</gene>
<sequence length="828" mass="91919">MEVTALPSSSTHFTPSLDLLRRHLHQNRLQIYLLPPTHTPPALFNQPEWVHPSHSSNHHERVSSFLPAVFSSSPATQRLSLEPRTFGWAVEIVLWTVWRLDLGQNVWGLFFAITPRNDCQLPCLCRPEWPQSPLIKIQFLSSRLHRVSVSDPTTRQNHCALPWFGREGNPGIAAERAGGPTQPSDVPPAFPDPFPPAKPTPRRAPTIWIRPHRWPTLRHSRDFTRIKRASFPSKPRRLAPCASLHLSTHLHPPTFRSHLTFNPSPSATPTSSSLRVIPRTITTRTLRRSTPSKGGTRTSAADARSEKPRSKSQPVISWSLRRRNNSLRAQCRFACQRVHAASSYALETRQTRRFAPKPAASRSTRDPTTTYVHQRLGVGLTPGEPFAAFPSLRPRASTHLLPISSFTRRHHLSTRSPAHRCRAATVSSFLTSYVAAAVLSSFPPLDATPAPTSIRHTAVAGAALLDTHTTLHVDIVRRQHAGVLVPRTMPPFRRCTSTPLLAYAVAAALVHTTTTNVENDSPDFTPVQRPIIASKPRHLALPASLYHPTICSTRCLASDAHVTNTLTSTLFILEVKRWLDIQTALDCLRHPDSTPTRVKIILQGGRLFVRYGDSLAVFTNHAALLLTSPLHPPASTDVSVWGFADPRRPVPVLTPSVSTTPTSAFPHPVDTFASSLLLSSDGVVVSYDLLGRYIVPPPPALSPLVSPTIDVPQAGHMLGSGSPLPQPRFPAYPLWTPFTLQSKAHHLAPPSSPELRQQCFEMHFKSNFVQVDSRRIDALSAPHSTHPRDPIVTFTLAWPPLSFNPQQRHQHRERRPSFPPAIPPYPLR</sequence>
<comment type="caution">
    <text evidence="2">The sequence shown here is derived from an EMBL/GenBank/DDBJ whole genome shotgun (WGS) entry which is preliminary data.</text>
</comment>
<organism evidence="2 3">
    <name type="scientific">Favolaschia claudopus</name>
    <dbReference type="NCBI Taxonomy" id="2862362"/>
    <lineage>
        <taxon>Eukaryota</taxon>
        <taxon>Fungi</taxon>
        <taxon>Dikarya</taxon>
        <taxon>Basidiomycota</taxon>
        <taxon>Agaricomycotina</taxon>
        <taxon>Agaricomycetes</taxon>
        <taxon>Agaricomycetidae</taxon>
        <taxon>Agaricales</taxon>
        <taxon>Marasmiineae</taxon>
        <taxon>Mycenaceae</taxon>
        <taxon>Favolaschia</taxon>
    </lineage>
</organism>
<dbReference type="Proteomes" id="UP001362999">
    <property type="component" value="Unassembled WGS sequence"/>
</dbReference>
<keyword evidence="3" id="KW-1185">Reference proteome</keyword>
<evidence type="ECO:0000313" key="3">
    <source>
        <dbReference type="Proteomes" id="UP001362999"/>
    </source>
</evidence>
<dbReference type="EMBL" id="JAWWNJ010000006">
    <property type="protein sequence ID" value="KAK7053939.1"/>
    <property type="molecule type" value="Genomic_DNA"/>
</dbReference>
<feature type="compositionally biased region" description="Low complexity" evidence="1">
    <location>
        <begin position="282"/>
        <end position="292"/>
    </location>
</feature>
<name>A0AAW0DSB2_9AGAR</name>
<evidence type="ECO:0000256" key="1">
    <source>
        <dbReference type="SAM" id="MobiDB-lite"/>
    </source>
</evidence>
<feature type="region of interest" description="Disordered" evidence="1">
    <location>
        <begin position="282"/>
        <end position="316"/>
    </location>
</feature>